<dbReference type="PANTHER" id="PTHR34118">
    <property type="entry name" value="NF-KAPPA-B INHIBITOR-LIKE PROTEIN-RELATED"/>
    <property type="match status" value="1"/>
</dbReference>
<evidence type="ECO:0000256" key="4">
    <source>
        <dbReference type="ARBA" id="ARBA00023136"/>
    </source>
</evidence>
<evidence type="ECO:0000256" key="1">
    <source>
        <dbReference type="ARBA" id="ARBA00004141"/>
    </source>
</evidence>
<dbReference type="InterPro" id="IPR056309">
    <property type="entry name" value="CGL160/ATPI_dom"/>
</dbReference>
<keyword evidence="7" id="KW-1185">Reference proteome</keyword>
<comment type="subcellular location">
    <subcellularLocation>
        <location evidence="1">Membrane</location>
        <topology evidence="1">Multi-pass membrane protein</topology>
    </subcellularLocation>
</comment>
<evidence type="ECO:0000256" key="3">
    <source>
        <dbReference type="ARBA" id="ARBA00022989"/>
    </source>
</evidence>
<reference evidence="6 7" key="1">
    <citation type="journal article" date="2021" name="Nat. Plants">
        <title>The Taxus genome provides insights into paclitaxel biosynthesis.</title>
        <authorList>
            <person name="Xiong X."/>
            <person name="Gou J."/>
            <person name="Liao Q."/>
            <person name="Li Y."/>
            <person name="Zhou Q."/>
            <person name="Bi G."/>
            <person name="Li C."/>
            <person name="Du R."/>
            <person name="Wang X."/>
            <person name="Sun T."/>
            <person name="Guo L."/>
            <person name="Liang H."/>
            <person name="Lu P."/>
            <person name="Wu Y."/>
            <person name="Zhang Z."/>
            <person name="Ro D.K."/>
            <person name="Shang Y."/>
            <person name="Huang S."/>
            <person name="Yan J."/>
        </authorList>
    </citation>
    <scope>NUCLEOTIDE SEQUENCE [LARGE SCALE GENOMIC DNA]</scope>
    <source>
        <strain evidence="6">Ta-2019</strain>
    </source>
</reference>
<name>A0AA38C9Y2_TAXCH</name>
<accession>A0AA38C9Y2</accession>
<keyword evidence="3" id="KW-1133">Transmembrane helix</keyword>
<dbReference type="EMBL" id="JAHRHJ020000011">
    <property type="protein sequence ID" value="KAH9295168.1"/>
    <property type="molecule type" value="Genomic_DNA"/>
</dbReference>
<comment type="caution">
    <text evidence="6">The sequence shown here is derived from an EMBL/GenBank/DDBJ whole genome shotgun (WGS) entry which is preliminary data.</text>
</comment>
<proteinExistence type="predicted"/>
<dbReference type="Proteomes" id="UP000824469">
    <property type="component" value="Unassembled WGS sequence"/>
</dbReference>
<feature type="non-terminal residue" evidence="6">
    <location>
        <position position="1"/>
    </location>
</feature>
<evidence type="ECO:0000313" key="6">
    <source>
        <dbReference type="EMBL" id="KAH9295168.1"/>
    </source>
</evidence>
<evidence type="ECO:0000259" key="5">
    <source>
        <dbReference type="Pfam" id="PF24763"/>
    </source>
</evidence>
<protein>
    <recommendedName>
        <fullName evidence="5">CGL160/ATPI domain-containing protein</fullName>
    </recommendedName>
</protein>
<dbReference type="AlphaFoldDB" id="A0AA38C9Y2"/>
<evidence type="ECO:0000313" key="7">
    <source>
        <dbReference type="Proteomes" id="UP000824469"/>
    </source>
</evidence>
<sequence>NELSAQDPFELFLEERQATGDVITRTSDIFWKKDVLEADEQRIAEVKEKLQQNRKISQDESGGGFLKLSRIKKWVSGNDEAPENENASKTEWKTDRETRRRMGLLEYEALKRELLLVTVGIGAACSVYCFFVISPQVALSYAAGAATSCFYLRLLYHHADNISKENLAEVFTRKRVKKIGIRSDDLRDSFEKIAGGTAIALSSPRLVIPTAIFGCWALSKHFFADSFDFQLAPAILGLFAYKAAALVQAYRDNEDLLIDFLKDE</sequence>
<organism evidence="6 7">
    <name type="scientific">Taxus chinensis</name>
    <name type="common">Chinese yew</name>
    <name type="synonym">Taxus wallichiana var. chinensis</name>
    <dbReference type="NCBI Taxonomy" id="29808"/>
    <lineage>
        <taxon>Eukaryota</taxon>
        <taxon>Viridiplantae</taxon>
        <taxon>Streptophyta</taxon>
        <taxon>Embryophyta</taxon>
        <taxon>Tracheophyta</taxon>
        <taxon>Spermatophyta</taxon>
        <taxon>Pinopsida</taxon>
        <taxon>Pinidae</taxon>
        <taxon>Conifers II</taxon>
        <taxon>Cupressales</taxon>
        <taxon>Taxaceae</taxon>
        <taxon>Taxus</taxon>
    </lineage>
</organism>
<dbReference type="GO" id="GO:0016020">
    <property type="term" value="C:membrane"/>
    <property type="evidence" value="ECO:0007669"/>
    <property type="project" value="UniProtKB-SubCell"/>
</dbReference>
<feature type="domain" description="CGL160/ATPI" evidence="5">
    <location>
        <begin position="106"/>
        <end position="250"/>
    </location>
</feature>
<gene>
    <name evidence="6" type="ORF">KI387_038756</name>
</gene>
<evidence type="ECO:0000256" key="2">
    <source>
        <dbReference type="ARBA" id="ARBA00022692"/>
    </source>
</evidence>
<keyword evidence="2" id="KW-0812">Transmembrane</keyword>
<keyword evidence="4" id="KW-0472">Membrane</keyword>
<dbReference type="Pfam" id="PF24763">
    <property type="entry name" value="CGL160_C"/>
    <property type="match status" value="1"/>
</dbReference>
<dbReference type="PANTHER" id="PTHR34118:SF1">
    <property type="entry name" value="NF-KAPPA-B INHIBITOR-LIKE PROTEIN"/>
    <property type="match status" value="1"/>
</dbReference>
<dbReference type="OMA" id="FGMFAYK"/>